<name>A0A6D2J8W2_9BRAS</name>
<dbReference type="InterPro" id="IPR013155">
    <property type="entry name" value="M/V/L/I-tRNA-synth_anticd-bd"/>
</dbReference>
<feature type="region of interest" description="Disordered" evidence="7">
    <location>
        <begin position="121"/>
        <end position="142"/>
    </location>
</feature>
<comment type="caution">
    <text evidence="9">The sequence shown here is derived from an EMBL/GenBank/DDBJ whole genome shotgun (WGS) entry which is preliminary data.</text>
</comment>
<dbReference type="GO" id="GO:0005524">
    <property type="term" value="F:ATP binding"/>
    <property type="evidence" value="ECO:0007669"/>
    <property type="project" value="UniProtKB-KW"/>
</dbReference>
<dbReference type="OrthoDB" id="10249672at2759"/>
<keyword evidence="6" id="KW-0030">Aminoacyl-tRNA synthetase</keyword>
<keyword evidence="3" id="KW-0547">Nucleotide-binding</keyword>
<dbReference type="GO" id="GO:0004823">
    <property type="term" value="F:leucine-tRNA ligase activity"/>
    <property type="evidence" value="ECO:0007669"/>
    <property type="project" value="InterPro"/>
</dbReference>
<gene>
    <name evidence="9" type="ORF">MERR_LOCUS22712</name>
</gene>
<evidence type="ECO:0000313" key="9">
    <source>
        <dbReference type="EMBL" id="CAA7035477.1"/>
    </source>
</evidence>
<dbReference type="GO" id="GO:0006429">
    <property type="term" value="P:leucyl-tRNA aminoacylation"/>
    <property type="evidence" value="ECO:0007669"/>
    <property type="project" value="InterPro"/>
</dbReference>
<feature type="domain" description="Methionyl/Valyl/Leucyl/Isoleucyl-tRNA synthetase anticodon-binding" evidence="8">
    <location>
        <begin position="9"/>
        <end position="90"/>
    </location>
</feature>
<dbReference type="EMBL" id="CACVBM020001159">
    <property type="protein sequence ID" value="CAA7035477.1"/>
    <property type="molecule type" value="Genomic_DNA"/>
</dbReference>
<dbReference type="InterPro" id="IPR004493">
    <property type="entry name" value="Leu-tRNA-synth_Ia_arc/euk"/>
</dbReference>
<keyword evidence="5" id="KW-0648">Protein biosynthesis</keyword>
<reference evidence="9" key="1">
    <citation type="submission" date="2020-01" db="EMBL/GenBank/DDBJ databases">
        <authorList>
            <person name="Mishra B."/>
        </authorList>
    </citation>
    <scope>NUCLEOTIDE SEQUENCE [LARGE SCALE GENOMIC DNA]</scope>
</reference>
<keyword evidence="4" id="KW-0067">ATP-binding</keyword>
<evidence type="ECO:0000256" key="4">
    <source>
        <dbReference type="ARBA" id="ARBA00022840"/>
    </source>
</evidence>
<evidence type="ECO:0000256" key="2">
    <source>
        <dbReference type="ARBA" id="ARBA00022598"/>
    </source>
</evidence>
<dbReference type="Proteomes" id="UP000467841">
    <property type="component" value="Unassembled WGS sequence"/>
</dbReference>
<dbReference type="SUPFAM" id="SSF47323">
    <property type="entry name" value="Anticodon-binding domain of a subclass of class I aminoacyl-tRNA synthetases"/>
    <property type="match status" value="1"/>
</dbReference>
<proteinExistence type="inferred from homology"/>
<protein>
    <recommendedName>
        <fullName evidence="8">Methionyl/Valyl/Leucyl/Isoleucyl-tRNA synthetase anticodon-binding domain-containing protein</fullName>
    </recommendedName>
</protein>
<evidence type="ECO:0000256" key="5">
    <source>
        <dbReference type="ARBA" id="ARBA00022917"/>
    </source>
</evidence>
<dbReference type="InterPro" id="IPR009080">
    <property type="entry name" value="tRNAsynth_Ia_anticodon-bd"/>
</dbReference>
<comment type="similarity">
    <text evidence="1">Belongs to the class-I aminoacyl-tRNA synthetase family.</text>
</comment>
<dbReference type="PANTHER" id="PTHR45794:SF1">
    <property type="entry name" value="LEUCINE--TRNA LIGASE, CYTOPLASMIC"/>
    <property type="match status" value="1"/>
</dbReference>
<evidence type="ECO:0000259" key="8">
    <source>
        <dbReference type="Pfam" id="PF08264"/>
    </source>
</evidence>
<keyword evidence="10" id="KW-1185">Reference proteome</keyword>
<evidence type="ECO:0000256" key="6">
    <source>
        <dbReference type="ARBA" id="ARBA00023146"/>
    </source>
</evidence>
<dbReference type="AlphaFoldDB" id="A0A6D2J8W2"/>
<accession>A0A6D2J8W2</accession>
<evidence type="ECO:0000256" key="3">
    <source>
        <dbReference type="ARBA" id="ARBA00022741"/>
    </source>
</evidence>
<dbReference type="PANTHER" id="PTHR45794">
    <property type="entry name" value="LEUCYL-TRNA SYNTHETASE"/>
    <property type="match status" value="1"/>
</dbReference>
<evidence type="ECO:0000313" key="10">
    <source>
        <dbReference type="Proteomes" id="UP000467841"/>
    </source>
</evidence>
<keyword evidence="2" id="KW-0436">Ligase</keyword>
<evidence type="ECO:0000256" key="1">
    <source>
        <dbReference type="ARBA" id="ARBA00005594"/>
    </source>
</evidence>
<evidence type="ECO:0000256" key="7">
    <source>
        <dbReference type="SAM" id="MobiDB-lite"/>
    </source>
</evidence>
<sequence>MSKSTGNFKTLRQAIEEFSATATREALKNGFYDLQAARDEYRLSCGSGGMNHDLILKFMDVQTRLIEPICPQFAEHVWRELLKKEGSVEVLESNVELIKRQLGLEEVEIHSAADVDLAGPHASLLKQNPPSPGSPTAIFVNR</sequence>
<dbReference type="Pfam" id="PF08264">
    <property type="entry name" value="Anticodon_1"/>
    <property type="match status" value="1"/>
</dbReference>
<organism evidence="9 10">
    <name type="scientific">Microthlaspi erraticum</name>
    <dbReference type="NCBI Taxonomy" id="1685480"/>
    <lineage>
        <taxon>Eukaryota</taxon>
        <taxon>Viridiplantae</taxon>
        <taxon>Streptophyta</taxon>
        <taxon>Embryophyta</taxon>
        <taxon>Tracheophyta</taxon>
        <taxon>Spermatophyta</taxon>
        <taxon>Magnoliopsida</taxon>
        <taxon>eudicotyledons</taxon>
        <taxon>Gunneridae</taxon>
        <taxon>Pentapetalae</taxon>
        <taxon>rosids</taxon>
        <taxon>malvids</taxon>
        <taxon>Brassicales</taxon>
        <taxon>Brassicaceae</taxon>
        <taxon>Coluteocarpeae</taxon>
        <taxon>Microthlaspi</taxon>
    </lineage>
</organism>